<keyword evidence="2" id="KW-1185">Reference proteome</keyword>
<evidence type="ECO:0000313" key="2">
    <source>
        <dbReference type="Proteomes" id="UP000188320"/>
    </source>
</evidence>
<gene>
    <name evidence="1" type="ORF">AX774_g3648</name>
</gene>
<name>A0A1R1PPM2_ZANCU</name>
<accession>A0A1R1PPM2</accession>
<dbReference type="EMBL" id="LSSK01000575">
    <property type="protein sequence ID" value="OMH82853.1"/>
    <property type="molecule type" value="Genomic_DNA"/>
</dbReference>
<sequence>MNYEELPIELKQRANPRSSGGYLPSNNYGFGNKDVQPNVKILGSNTSSSMSTVLPIRFFDNNDIKHIRTLMTNSSIYIAWNISVEDLGAICLAKTPFVWGRIHNFFNDIQSSQKGSGAELRDNMRKGFKKAECYYFVCDALLVIKLQLE</sequence>
<evidence type="ECO:0000313" key="1">
    <source>
        <dbReference type="EMBL" id="OMH82853.1"/>
    </source>
</evidence>
<protein>
    <submittedName>
        <fullName evidence="1">Uncharacterized protein</fullName>
    </submittedName>
</protein>
<proteinExistence type="predicted"/>
<comment type="caution">
    <text evidence="1">The sequence shown here is derived from an EMBL/GenBank/DDBJ whole genome shotgun (WGS) entry which is preliminary data.</text>
</comment>
<organism evidence="1 2">
    <name type="scientific">Zancudomyces culisetae</name>
    <name type="common">Gut fungus</name>
    <name type="synonym">Smittium culisetae</name>
    <dbReference type="NCBI Taxonomy" id="1213189"/>
    <lineage>
        <taxon>Eukaryota</taxon>
        <taxon>Fungi</taxon>
        <taxon>Fungi incertae sedis</taxon>
        <taxon>Zoopagomycota</taxon>
        <taxon>Kickxellomycotina</taxon>
        <taxon>Harpellomycetes</taxon>
        <taxon>Harpellales</taxon>
        <taxon>Legeriomycetaceae</taxon>
        <taxon>Zancudomyces</taxon>
    </lineage>
</organism>
<reference evidence="2" key="1">
    <citation type="submission" date="2017-01" db="EMBL/GenBank/DDBJ databases">
        <authorList>
            <person name="Wang Y."/>
            <person name="White M."/>
            <person name="Kvist S."/>
            <person name="Moncalvo J.-M."/>
        </authorList>
    </citation>
    <scope>NUCLEOTIDE SEQUENCE [LARGE SCALE GENOMIC DNA]</scope>
    <source>
        <strain evidence="2">COL-18-3</strain>
    </source>
</reference>
<dbReference type="AlphaFoldDB" id="A0A1R1PPM2"/>
<dbReference type="Proteomes" id="UP000188320">
    <property type="component" value="Unassembled WGS sequence"/>
</dbReference>